<dbReference type="AlphaFoldDB" id="A0A1L3MRC3"/>
<keyword evidence="1" id="KW-0540">Nuclease</keyword>
<dbReference type="Gene3D" id="3.30.420.10">
    <property type="entry name" value="Ribonuclease H-like superfamily/Ribonuclease H"/>
    <property type="match status" value="1"/>
</dbReference>
<dbReference type="GO" id="GO:0045004">
    <property type="term" value="P:DNA replication proofreading"/>
    <property type="evidence" value="ECO:0007669"/>
    <property type="project" value="TreeGrafter"/>
</dbReference>
<dbReference type="PANTHER" id="PTHR30231">
    <property type="entry name" value="DNA POLYMERASE III SUBUNIT EPSILON"/>
    <property type="match status" value="1"/>
</dbReference>
<protein>
    <recommendedName>
        <fullName evidence="4">Exonuclease domain-containing protein</fullName>
    </recommendedName>
</protein>
<dbReference type="SMART" id="SM00479">
    <property type="entry name" value="EXOIII"/>
    <property type="match status" value="1"/>
</dbReference>
<dbReference type="GO" id="GO:0003677">
    <property type="term" value="F:DNA binding"/>
    <property type="evidence" value="ECO:0007669"/>
    <property type="project" value="InterPro"/>
</dbReference>
<dbReference type="RefSeq" id="WP_072579597.1">
    <property type="nucleotide sequence ID" value="NZ_CP016020.1"/>
</dbReference>
<evidence type="ECO:0000313" key="6">
    <source>
        <dbReference type="Proteomes" id="UP000181936"/>
    </source>
</evidence>
<feature type="domain" description="Exonuclease" evidence="4">
    <location>
        <begin position="57"/>
        <end position="225"/>
    </location>
</feature>
<dbReference type="GO" id="GO:0008408">
    <property type="term" value="F:3'-5' exonuclease activity"/>
    <property type="evidence" value="ECO:0007669"/>
    <property type="project" value="TreeGrafter"/>
</dbReference>
<keyword evidence="2" id="KW-0378">Hydrolase</keyword>
<dbReference type="Proteomes" id="UP000181936">
    <property type="component" value="Chromosome"/>
</dbReference>
<accession>A0A1L3MRC3</accession>
<dbReference type="SUPFAM" id="SSF53098">
    <property type="entry name" value="Ribonuclease H-like"/>
    <property type="match status" value="1"/>
</dbReference>
<dbReference type="GO" id="GO:0005829">
    <property type="term" value="C:cytosol"/>
    <property type="evidence" value="ECO:0007669"/>
    <property type="project" value="TreeGrafter"/>
</dbReference>
<evidence type="ECO:0000256" key="3">
    <source>
        <dbReference type="ARBA" id="ARBA00022839"/>
    </source>
</evidence>
<dbReference type="GO" id="GO:0003887">
    <property type="term" value="F:DNA-directed DNA polymerase activity"/>
    <property type="evidence" value="ECO:0007669"/>
    <property type="project" value="InterPro"/>
</dbReference>
<gene>
    <name evidence="5" type="ORF">A9C19_08615</name>
</gene>
<dbReference type="FunFam" id="3.30.420.10:FF:000045">
    <property type="entry name" value="3'-5' exonuclease DinG"/>
    <property type="match status" value="1"/>
</dbReference>
<keyword evidence="6" id="KW-1185">Reference proteome</keyword>
<dbReference type="CDD" id="cd06127">
    <property type="entry name" value="DEDDh"/>
    <property type="match status" value="1"/>
</dbReference>
<organism evidence="5 6">
    <name type="scientific">Bacillus weihaiensis</name>
    <dbReference type="NCBI Taxonomy" id="1547283"/>
    <lineage>
        <taxon>Bacteria</taxon>
        <taxon>Bacillati</taxon>
        <taxon>Bacillota</taxon>
        <taxon>Bacilli</taxon>
        <taxon>Bacillales</taxon>
        <taxon>Bacillaceae</taxon>
        <taxon>Bacillus</taxon>
    </lineage>
</organism>
<dbReference type="PANTHER" id="PTHR30231:SF41">
    <property type="entry name" value="DNA POLYMERASE III SUBUNIT EPSILON"/>
    <property type="match status" value="1"/>
</dbReference>
<dbReference type="InterPro" id="IPR013520">
    <property type="entry name" value="Ribonucl_H"/>
</dbReference>
<dbReference type="NCBIfam" id="TIGR00573">
    <property type="entry name" value="dnaq"/>
    <property type="match status" value="1"/>
</dbReference>
<name>A0A1L3MRC3_9BACI</name>
<evidence type="ECO:0000259" key="4">
    <source>
        <dbReference type="SMART" id="SM00479"/>
    </source>
</evidence>
<sequence>MPNDLKILKYYLWDQLFLKHQIKQMVSLPEHQHASNAITVFMNKQNEIKLDELSHTTFTIFDLETTGFFPHMGDEIISIGAIKVRNNQILFDESFYTIIKPLNKIPKQIVELTGLSPNLLNHADSFPIGVKKFIDYCQNSVLVAHPATFDIDFLSTSMKQWQLPNFQPVYIDSHQLANLVFPDERNYLDELVDRLEINERDRHHALNDAIMTAEIFVKLLHFFPKDWLQTSNMLKNI</sequence>
<dbReference type="OrthoDB" id="9804290at2"/>
<dbReference type="InterPro" id="IPR012337">
    <property type="entry name" value="RNaseH-like_sf"/>
</dbReference>
<evidence type="ECO:0000256" key="2">
    <source>
        <dbReference type="ARBA" id="ARBA00022801"/>
    </source>
</evidence>
<reference evidence="5 6" key="1">
    <citation type="journal article" date="2016" name="Sci. Rep.">
        <title>Complete genome sequence and transcriptomic analysis of a novel marine strain Bacillus weihaiensis reveals the mechanism of brown algae degradation.</title>
        <authorList>
            <person name="Zhu Y."/>
            <person name="Chen P."/>
            <person name="Bao Y."/>
            <person name="Men Y."/>
            <person name="Zeng Y."/>
            <person name="Yang J."/>
            <person name="Sun J."/>
            <person name="Sun Y."/>
        </authorList>
    </citation>
    <scope>NUCLEOTIDE SEQUENCE [LARGE SCALE GENOMIC DNA]</scope>
    <source>
        <strain evidence="5 6">Alg07</strain>
    </source>
</reference>
<dbReference type="InterPro" id="IPR036397">
    <property type="entry name" value="RNaseH_sf"/>
</dbReference>
<dbReference type="Pfam" id="PF00929">
    <property type="entry name" value="RNase_T"/>
    <property type="match status" value="1"/>
</dbReference>
<dbReference type="EMBL" id="CP016020">
    <property type="protein sequence ID" value="APH04804.1"/>
    <property type="molecule type" value="Genomic_DNA"/>
</dbReference>
<proteinExistence type="predicted"/>
<dbReference type="KEGG" id="bwh:A9C19_08615"/>
<evidence type="ECO:0000256" key="1">
    <source>
        <dbReference type="ARBA" id="ARBA00022722"/>
    </source>
</evidence>
<evidence type="ECO:0000313" key="5">
    <source>
        <dbReference type="EMBL" id="APH04804.1"/>
    </source>
</evidence>
<keyword evidence="3" id="KW-0269">Exonuclease</keyword>
<dbReference type="STRING" id="1547283.A9C19_08615"/>
<dbReference type="InterPro" id="IPR006054">
    <property type="entry name" value="DnaQ"/>
</dbReference>